<dbReference type="STRING" id="1454006.AW14_12615"/>
<protein>
    <recommendedName>
        <fullName evidence="3">Helix-turn-helix domain-containing protein</fullName>
    </recommendedName>
</protein>
<dbReference type="AlphaFoldDB" id="A0A0C5WDM0"/>
<reference evidence="1 2" key="1">
    <citation type="submission" date="2014-02" db="EMBL/GenBank/DDBJ databases">
        <authorList>
            <person name="Young C.-C."/>
            <person name="Hameed A."/>
            <person name="Huang H.-C."/>
            <person name="Shahina M."/>
        </authorList>
    </citation>
    <scope>NUCLEOTIDE SEQUENCE [LARGE SCALE GENOMIC DNA]</scope>
    <source>
        <strain evidence="1 2">CC-SAMT-1</strain>
    </source>
</reference>
<keyword evidence="2" id="KW-1185">Reference proteome</keyword>
<evidence type="ECO:0008006" key="3">
    <source>
        <dbReference type="Google" id="ProtNLM"/>
    </source>
</evidence>
<sequence length="71" mass="8417">MKWLHEGLINPEAEYLSLKEISKLFSPPISPVSLWKWQKQGKLQLTPYVFGNKKFYKRSEVIAEIERHKAM</sequence>
<name>A0A0C5WDM0_9FLAO</name>
<proteinExistence type="predicted"/>
<dbReference type="HOGENOM" id="CLU_2737829_0_0_10"/>
<organism evidence="1 2">
    <name type="scientific">Siansivirga zeaxanthinifaciens CC-SAMT-1</name>
    <dbReference type="NCBI Taxonomy" id="1454006"/>
    <lineage>
        <taxon>Bacteria</taxon>
        <taxon>Pseudomonadati</taxon>
        <taxon>Bacteroidota</taxon>
        <taxon>Flavobacteriia</taxon>
        <taxon>Flavobacteriales</taxon>
        <taxon>Flavobacteriaceae</taxon>
        <taxon>Siansivirga</taxon>
    </lineage>
</organism>
<evidence type="ECO:0000313" key="1">
    <source>
        <dbReference type="EMBL" id="AJR04367.1"/>
    </source>
</evidence>
<dbReference type="EMBL" id="CP007202">
    <property type="protein sequence ID" value="AJR04367.1"/>
    <property type="molecule type" value="Genomic_DNA"/>
</dbReference>
<dbReference type="RefSeq" id="WP_044639078.1">
    <property type="nucleotide sequence ID" value="NZ_CP007202.1"/>
</dbReference>
<gene>
    <name evidence="1" type="ORF">AW14_12615</name>
</gene>
<dbReference type="OrthoDB" id="1097811at2"/>
<evidence type="ECO:0000313" key="2">
    <source>
        <dbReference type="Proteomes" id="UP000032229"/>
    </source>
</evidence>
<dbReference type="Proteomes" id="UP000032229">
    <property type="component" value="Chromosome"/>
</dbReference>
<accession>A0A0C5WDM0</accession>
<dbReference type="KEGG" id="sze:AW14_12615"/>